<feature type="domain" description="Nephrocystin 3-like N-terminal" evidence="2">
    <location>
        <begin position="11"/>
        <end position="108"/>
    </location>
</feature>
<comment type="caution">
    <text evidence="3">The sequence shown here is derived from an EMBL/GenBank/DDBJ whole genome shotgun (WGS) entry which is preliminary data.</text>
</comment>
<organism evidence="3 4">
    <name type="scientific">Crepidotus variabilis</name>
    <dbReference type="NCBI Taxonomy" id="179855"/>
    <lineage>
        <taxon>Eukaryota</taxon>
        <taxon>Fungi</taxon>
        <taxon>Dikarya</taxon>
        <taxon>Basidiomycota</taxon>
        <taxon>Agaricomycotina</taxon>
        <taxon>Agaricomycetes</taxon>
        <taxon>Agaricomycetidae</taxon>
        <taxon>Agaricales</taxon>
        <taxon>Agaricineae</taxon>
        <taxon>Crepidotaceae</taxon>
        <taxon>Crepidotus</taxon>
    </lineage>
</organism>
<gene>
    <name evidence="3" type="ORF">CPB83DRAFT_649191</name>
</gene>
<proteinExistence type="predicted"/>
<name>A0A9P6E769_9AGAR</name>
<dbReference type="OrthoDB" id="163438at2759"/>
<evidence type="ECO:0000313" key="4">
    <source>
        <dbReference type="Proteomes" id="UP000807306"/>
    </source>
</evidence>
<dbReference type="Pfam" id="PF24883">
    <property type="entry name" value="NPHP3_N"/>
    <property type="match status" value="1"/>
</dbReference>
<dbReference type="PANTHER" id="PTHR10039">
    <property type="entry name" value="AMELOGENIN"/>
    <property type="match status" value="1"/>
</dbReference>
<evidence type="ECO:0000256" key="1">
    <source>
        <dbReference type="ARBA" id="ARBA00022737"/>
    </source>
</evidence>
<keyword evidence="1" id="KW-0677">Repeat</keyword>
<protein>
    <recommendedName>
        <fullName evidence="2">Nephrocystin 3-like N-terminal domain-containing protein</fullName>
    </recommendedName>
</protein>
<accession>A0A9P6E769</accession>
<dbReference type="EMBL" id="MU157908">
    <property type="protein sequence ID" value="KAF9523913.1"/>
    <property type="molecule type" value="Genomic_DNA"/>
</dbReference>
<evidence type="ECO:0000313" key="3">
    <source>
        <dbReference type="EMBL" id="KAF9523913.1"/>
    </source>
</evidence>
<sequence length="522" mass="59947">MYSSRSSGHNHKGCLFLSFAYQLAKLNLTMKVAIETALRSDAPLEKQMKHLLLDPIARMGSHFPSVFVSFDGLDEYNGENNQVEMVRLVQSTITAEHPLPIRFLIASRPESWIQNTILSSLGPPFFITNLNEDPESDDDIRLFYISEFNRIHGDVEHIHPMSIDDSSPLASDKEIEELVRRATGQFIYAKTVTRFVDEPGHRPVDRLKDILQHASATSTPLSELDTLYTQILSTVVDWNLTSTVLGALSVFEDNSDQREALSIIEILLELAIGDGHRALRNLHSIALVPHNLHSTRESMPSDEYQLLLDDKCQHVRFYHKSFTDFPHSSHRAGPLFIDLEASHRKMALGCLRIIENLKRISPTRLTSLAWLHAQTRFIEHIIQSGTQGNRQLLAILDNFMFTSWHFSVLRLFPSLSLTWRSFVLLRLVEIWNDDTQRLLERIRKTLEHFHMATLHRWAALSDLQDLAPLRNWMKMQSDVPALAYPRLRFKFWLVSVLHTGLSKTAIRLVALSFLLWFHLLAV</sequence>
<keyword evidence="4" id="KW-1185">Reference proteome</keyword>
<reference evidence="3" key="1">
    <citation type="submission" date="2020-11" db="EMBL/GenBank/DDBJ databases">
        <authorList>
            <consortium name="DOE Joint Genome Institute"/>
            <person name="Ahrendt S."/>
            <person name="Riley R."/>
            <person name="Andreopoulos W."/>
            <person name="Labutti K."/>
            <person name="Pangilinan J."/>
            <person name="Ruiz-Duenas F.J."/>
            <person name="Barrasa J.M."/>
            <person name="Sanchez-Garcia M."/>
            <person name="Camarero S."/>
            <person name="Miyauchi S."/>
            <person name="Serrano A."/>
            <person name="Linde D."/>
            <person name="Babiker R."/>
            <person name="Drula E."/>
            <person name="Ayuso-Fernandez I."/>
            <person name="Pacheco R."/>
            <person name="Padilla G."/>
            <person name="Ferreira P."/>
            <person name="Barriuso J."/>
            <person name="Kellner H."/>
            <person name="Castanera R."/>
            <person name="Alfaro M."/>
            <person name="Ramirez L."/>
            <person name="Pisabarro A.G."/>
            <person name="Kuo A."/>
            <person name="Tritt A."/>
            <person name="Lipzen A."/>
            <person name="He G."/>
            <person name="Yan M."/>
            <person name="Ng V."/>
            <person name="Cullen D."/>
            <person name="Martin F."/>
            <person name="Rosso M.-N."/>
            <person name="Henrissat B."/>
            <person name="Hibbett D."/>
            <person name="Martinez A.T."/>
            <person name="Grigoriev I.V."/>
        </authorList>
    </citation>
    <scope>NUCLEOTIDE SEQUENCE</scope>
    <source>
        <strain evidence="3">CBS 506.95</strain>
    </source>
</reference>
<dbReference type="PANTHER" id="PTHR10039:SF14">
    <property type="entry name" value="NACHT DOMAIN-CONTAINING PROTEIN"/>
    <property type="match status" value="1"/>
</dbReference>
<dbReference type="InterPro" id="IPR056884">
    <property type="entry name" value="NPHP3-like_N"/>
</dbReference>
<dbReference type="AlphaFoldDB" id="A0A9P6E769"/>
<evidence type="ECO:0000259" key="2">
    <source>
        <dbReference type="Pfam" id="PF24883"/>
    </source>
</evidence>
<dbReference type="Proteomes" id="UP000807306">
    <property type="component" value="Unassembled WGS sequence"/>
</dbReference>